<dbReference type="PANTHER" id="PTHR43744:SF2">
    <property type="entry name" value="ARABINOOLIGOSACCHARIDES TRANSPORT SYSTEM PERMEASE PROTEIN ARAQ"/>
    <property type="match status" value="1"/>
</dbReference>
<gene>
    <name evidence="9" type="ORF">SAMN02745243_02993</name>
</gene>
<feature type="transmembrane region" description="Helical" evidence="7">
    <location>
        <begin position="129"/>
        <end position="149"/>
    </location>
</feature>
<protein>
    <submittedName>
        <fullName evidence="9">Lactose/L-arabinose transport system permease protein</fullName>
    </submittedName>
</protein>
<feature type="transmembrane region" description="Helical" evidence="7">
    <location>
        <begin position="235"/>
        <end position="256"/>
    </location>
</feature>
<keyword evidence="2 7" id="KW-0813">Transport</keyword>
<organism evidence="9 10">
    <name type="scientific">Hespellia stercorisuis DSM 15480</name>
    <dbReference type="NCBI Taxonomy" id="1121950"/>
    <lineage>
        <taxon>Bacteria</taxon>
        <taxon>Bacillati</taxon>
        <taxon>Bacillota</taxon>
        <taxon>Clostridia</taxon>
        <taxon>Lachnospirales</taxon>
        <taxon>Lachnospiraceae</taxon>
        <taxon>Hespellia</taxon>
    </lineage>
</organism>
<dbReference type="PROSITE" id="PS50928">
    <property type="entry name" value="ABC_TM1"/>
    <property type="match status" value="1"/>
</dbReference>
<comment type="subcellular location">
    <subcellularLocation>
        <location evidence="1 7">Cell membrane</location>
        <topology evidence="1 7">Multi-pass membrane protein</topology>
    </subcellularLocation>
</comment>
<feature type="transmembrane region" description="Helical" evidence="7">
    <location>
        <begin position="104"/>
        <end position="123"/>
    </location>
</feature>
<keyword evidence="5 7" id="KW-1133">Transmembrane helix</keyword>
<evidence type="ECO:0000256" key="7">
    <source>
        <dbReference type="RuleBase" id="RU363032"/>
    </source>
</evidence>
<dbReference type="EMBL" id="FQZY01000051">
    <property type="protein sequence ID" value="SHK46308.1"/>
    <property type="molecule type" value="Genomic_DNA"/>
</dbReference>
<evidence type="ECO:0000313" key="9">
    <source>
        <dbReference type="EMBL" id="SHK46308.1"/>
    </source>
</evidence>
<evidence type="ECO:0000256" key="6">
    <source>
        <dbReference type="ARBA" id="ARBA00023136"/>
    </source>
</evidence>
<evidence type="ECO:0000256" key="5">
    <source>
        <dbReference type="ARBA" id="ARBA00022989"/>
    </source>
</evidence>
<feature type="transmembrane region" description="Helical" evidence="7">
    <location>
        <begin position="189"/>
        <end position="207"/>
    </location>
</feature>
<feature type="transmembrane region" description="Helical" evidence="7">
    <location>
        <begin position="9"/>
        <end position="30"/>
    </location>
</feature>
<feature type="domain" description="ABC transmembrane type-1" evidence="8">
    <location>
        <begin position="67"/>
        <end position="256"/>
    </location>
</feature>
<evidence type="ECO:0000256" key="1">
    <source>
        <dbReference type="ARBA" id="ARBA00004651"/>
    </source>
</evidence>
<proteinExistence type="inferred from homology"/>
<dbReference type="PANTHER" id="PTHR43744">
    <property type="entry name" value="ABC TRANSPORTER PERMEASE PROTEIN MG189-RELATED-RELATED"/>
    <property type="match status" value="1"/>
</dbReference>
<dbReference type="AlphaFoldDB" id="A0A1M6SNX8"/>
<dbReference type="Pfam" id="PF00528">
    <property type="entry name" value="BPD_transp_1"/>
    <property type="match status" value="1"/>
</dbReference>
<name>A0A1M6SNX8_9FIRM</name>
<keyword evidence="10" id="KW-1185">Reference proteome</keyword>
<dbReference type="Proteomes" id="UP000184301">
    <property type="component" value="Unassembled WGS sequence"/>
</dbReference>
<evidence type="ECO:0000256" key="4">
    <source>
        <dbReference type="ARBA" id="ARBA00022692"/>
    </source>
</evidence>
<dbReference type="CDD" id="cd06261">
    <property type="entry name" value="TM_PBP2"/>
    <property type="match status" value="1"/>
</dbReference>
<accession>A0A1M6SNX8</accession>
<dbReference type="GO" id="GO:0055085">
    <property type="term" value="P:transmembrane transport"/>
    <property type="evidence" value="ECO:0007669"/>
    <property type="project" value="InterPro"/>
</dbReference>
<evidence type="ECO:0000256" key="2">
    <source>
        <dbReference type="ARBA" id="ARBA00022448"/>
    </source>
</evidence>
<keyword evidence="4 7" id="KW-0812">Transmembrane</keyword>
<dbReference type="Gene3D" id="1.10.3720.10">
    <property type="entry name" value="MetI-like"/>
    <property type="match status" value="1"/>
</dbReference>
<keyword evidence="6 7" id="KW-0472">Membrane</keyword>
<dbReference type="InterPro" id="IPR035906">
    <property type="entry name" value="MetI-like_sf"/>
</dbReference>
<reference evidence="9 10" key="1">
    <citation type="submission" date="2016-11" db="EMBL/GenBank/DDBJ databases">
        <authorList>
            <person name="Jaros S."/>
            <person name="Januszkiewicz K."/>
            <person name="Wedrychowicz H."/>
        </authorList>
    </citation>
    <scope>NUCLEOTIDE SEQUENCE [LARGE SCALE GENOMIC DNA]</scope>
    <source>
        <strain evidence="9 10">DSM 15480</strain>
    </source>
</reference>
<comment type="similarity">
    <text evidence="7">Belongs to the binding-protein-dependent transport system permease family.</text>
</comment>
<evidence type="ECO:0000259" key="8">
    <source>
        <dbReference type="PROSITE" id="PS50928"/>
    </source>
</evidence>
<keyword evidence="3" id="KW-1003">Cell membrane</keyword>
<dbReference type="SUPFAM" id="SSF161098">
    <property type="entry name" value="MetI-like"/>
    <property type="match status" value="1"/>
</dbReference>
<dbReference type="GO" id="GO:0005886">
    <property type="term" value="C:plasma membrane"/>
    <property type="evidence" value="ECO:0007669"/>
    <property type="project" value="UniProtKB-SubCell"/>
</dbReference>
<sequence length="269" mass="29964">MTSKVKSTFIYIFLGIVTVVSVFPLLWMIIAATNKSVDVIAGKLTFGTYIAENYQNLIAQQPLWSSFLNSCKYTILVTAFALIVSSLAGYAFEIYRDKAKEKIYVVVLMSMMIPFVALMVPLFRMYSKLGLLNSAVGFMLPSLATPLLIMMFRTNAKAFPIDIIEAARIDGLSEFGIFLRMYIPSMKSIFAAAGVVTFMNAWNNYLWAKVIMSDNTTQTMPMLISNLISGYVTDYGMLMLAVLITTIPTAIVFFALQKYFVEGITGSVK</sequence>
<dbReference type="OrthoDB" id="9787837at2"/>
<evidence type="ECO:0000313" key="10">
    <source>
        <dbReference type="Proteomes" id="UP000184301"/>
    </source>
</evidence>
<dbReference type="STRING" id="1121950.SAMN02745243_02993"/>
<feature type="transmembrane region" description="Helical" evidence="7">
    <location>
        <begin position="73"/>
        <end position="92"/>
    </location>
</feature>
<dbReference type="InterPro" id="IPR000515">
    <property type="entry name" value="MetI-like"/>
</dbReference>
<evidence type="ECO:0000256" key="3">
    <source>
        <dbReference type="ARBA" id="ARBA00022475"/>
    </source>
</evidence>